<accession>A0A810L7F4</accession>
<evidence type="ECO:0000256" key="1">
    <source>
        <dbReference type="ARBA" id="ARBA00006738"/>
    </source>
</evidence>
<evidence type="ECO:0000256" key="2">
    <source>
        <dbReference type="HAMAP-Rule" id="MF_00048"/>
    </source>
</evidence>
<comment type="similarity">
    <text evidence="1 2">Belongs to the UPF0102 family.</text>
</comment>
<dbReference type="AlphaFoldDB" id="A0A810L7F4"/>
<dbReference type="NCBIfam" id="NF009150">
    <property type="entry name" value="PRK12497.1-3"/>
    <property type="match status" value="1"/>
</dbReference>
<dbReference type="RefSeq" id="WP_051802270.1">
    <property type="nucleotide sequence ID" value="NZ_AP023354.1"/>
</dbReference>
<evidence type="ECO:0000313" key="3">
    <source>
        <dbReference type="EMBL" id="BCJ31079.1"/>
    </source>
</evidence>
<dbReference type="CDD" id="cd20736">
    <property type="entry name" value="PoNe_Nuclease"/>
    <property type="match status" value="1"/>
</dbReference>
<dbReference type="InterPro" id="IPR011856">
    <property type="entry name" value="tRNA_endonuc-like_dom_sf"/>
</dbReference>
<dbReference type="GO" id="GO:0003676">
    <property type="term" value="F:nucleic acid binding"/>
    <property type="evidence" value="ECO:0007669"/>
    <property type="project" value="InterPro"/>
</dbReference>
<dbReference type="InterPro" id="IPR003509">
    <property type="entry name" value="UPF0102_YraN-like"/>
</dbReference>
<dbReference type="OrthoDB" id="9794876at2"/>
<dbReference type="Pfam" id="PF02021">
    <property type="entry name" value="UPF0102"/>
    <property type="match status" value="1"/>
</dbReference>
<reference evidence="3" key="1">
    <citation type="submission" date="2020-08" db="EMBL/GenBank/DDBJ databases">
        <title>Whole genome shotgun sequence of Actinocatenispora sera NBRC 101916.</title>
        <authorList>
            <person name="Komaki H."/>
            <person name="Tamura T."/>
        </authorList>
    </citation>
    <scope>NUCLEOTIDE SEQUENCE</scope>
    <source>
        <strain evidence="3">NBRC 101916</strain>
    </source>
</reference>
<dbReference type="HAMAP" id="MF_00048">
    <property type="entry name" value="UPF0102"/>
    <property type="match status" value="1"/>
</dbReference>
<dbReference type="PANTHER" id="PTHR34039:SF1">
    <property type="entry name" value="UPF0102 PROTEIN YRAN"/>
    <property type="match status" value="1"/>
</dbReference>
<gene>
    <name evidence="3" type="ORF">Asera_51870</name>
</gene>
<dbReference type="SUPFAM" id="SSF52980">
    <property type="entry name" value="Restriction endonuclease-like"/>
    <property type="match status" value="1"/>
</dbReference>
<sequence length="135" mass="14544">MNTSGSGLRGDQPSTYQRRTALGRFGERLAAAHLGAHGLTVLARNWRCARGELDLVAFDPGTGTLVFCEVKTRRSEQFGPPAAAVGPVKARRIRRLALDWLACTGTRRGPLRFDVISVLVPPGGAVHLEHLTAAF</sequence>
<protein>
    <recommendedName>
        <fullName evidence="2">UPF0102 protein Asera_51870</fullName>
    </recommendedName>
</protein>
<dbReference type="EMBL" id="AP023354">
    <property type="protein sequence ID" value="BCJ31079.1"/>
    <property type="molecule type" value="Genomic_DNA"/>
</dbReference>
<keyword evidence="4" id="KW-1185">Reference proteome</keyword>
<name>A0A810L7F4_9ACTN</name>
<dbReference type="Proteomes" id="UP000680750">
    <property type="component" value="Chromosome"/>
</dbReference>
<dbReference type="PANTHER" id="PTHR34039">
    <property type="entry name" value="UPF0102 PROTEIN YRAN"/>
    <property type="match status" value="1"/>
</dbReference>
<evidence type="ECO:0000313" key="4">
    <source>
        <dbReference type="Proteomes" id="UP000680750"/>
    </source>
</evidence>
<organism evidence="3 4">
    <name type="scientific">Actinocatenispora sera</name>
    <dbReference type="NCBI Taxonomy" id="390989"/>
    <lineage>
        <taxon>Bacteria</taxon>
        <taxon>Bacillati</taxon>
        <taxon>Actinomycetota</taxon>
        <taxon>Actinomycetes</taxon>
        <taxon>Micromonosporales</taxon>
        <taxon>Micromonosporaceae</taxon>
        <taxon>Actinocatenispora</taxon>
    </lineage>
</organism>
<dbReference type="Gene3D" id="3.40.1350.10">
    <property type="match status" value="1"/>
</dbReference>
<dbReference type="InterPro" id="IPR011335">
    <property type="entry name" value="Restrct_endonuc-II-like"/>
</dbReference>
<dbReference type="KEGG" id="aser:Asera_51870"/>
<dbReference type="NCBIfam" id="NF009154">
    <property type="entry name" value="PRK12497.3-3"/>
    <property type="match status" value="1"/>
</dbReference>
<proteinExistence type="inferred from homology"/>